<comment type="caution">
    <text evidence="7">The sequence shown here is derived from an EMBL/GenBank/DDBJ whole genome shotgun (WGS) entry which is preliminary data.</text>
</comment>
<dbReference type="InterPro" id="IPR051358">
    <property type="entry name" value="TF_AMS/ICE1/BHLH6-like"/>
</dbReference>
<keyword evidence="2" id="KW-0805">Transcription regulation</keyword>
<evidence type="ECO:0000313" key="8">
    <source>
        <dbReference type="Proteomes" id="UP001341840"/>
    </source>
</evidence>
<feature type="domain" description="BHLH" evidence="6">
    <location>
        <begin position="193"/>
        <end position="242"/>
    </location>
</feature>
<dbReference type="Gene3D" id="4.10.280.10">
    <property type="entry name" value="Helix-loop-helix DNA-binding domain"/>
    <property type="match status" value="1"/>
</dbReference>
<gene>
    <name evidence="7" type="ORF">PIB30_004680</name>
</gene>
<dbReference type="PANTHER" id="PTHR31945">
    <property type="entry name" value="TRANSCRIPTION FACTOR SCREAM2-RELATED"/>
    <property type="match status" value="1"/>
</dbReference>
<dbReference type="EMBL" id="JASCZI010030217">
    <property type="protein sequence ID" value="MED6118628.1"/>
    <property type="molecule type" value="Genomic_DNA"/>
</dbReference>
<dbReference type="Proteomes" id="UP001341840">
    <property type="component" value="Unassembled WGS sequence"/>
</dbReference>
<evidence type="ECO:0000256" key="2">
    <source>
        <dbReference type="ARBA" id="ARBA00023015"/>
    </source>
</evidence>
<keyword evidence="3" id="KW-0804">Transcription</keyword>
<accession>A0ABU6R3C8</accession>
<dbReference type="SMART" id="SM00353">
    <property type="entry name" value="HLH"/>
    <property type="match status" value="1"/>
</dbReference>
<evidence type="ECO:0000256" key="3">
    <source>
        <dbReference type="ARBA" id="ARBA00023163"/>
    </source>
</evidence>
<dbReference type="PROSITE" id="PS50888">
    <property type="entry name" value="BHLH"/>
    <property type="match status" value="1"/>
</dbReference>
<evidence type="ECO:0000256" key="5">
    <source>
        <dbReference type="SAM" id="MobiDB-lite"/>
    </source>
</evidence>
<keyword evidence="4" id="KW-0539">Nucleus</keyword>
<feature type="compositionally biased region" description="Pro residues" evidence="5">
    <location>
        <begin position="56"/>
        <end position="76"/>
    </location>
</feature>
<dbReference type="Pfam" id="PF22754">
    <property type="entry name" value="bHLH-TF_ACT-like_plant"/>
    <property type="match status" value="1"/>
</dbReference>
<name>A0ABU6R3C8_9FABA</name>
<evidence type="ECO:0000256" key="4">
    <source>
        <dbReference type="ARBA" id="ARBA00023242"/>
    </source>
</evidence>
<dbReference type="InterPro" id="IPR036638">
    <property type="entry name" value="HLH_DNA-bd_sf"/>
</dbReference>
<reference evidence="7 8" key="1">
    <citation type="journal article" date="2023" name="Plants (Basel)">
        <title>Bridging the Gap: Combining Genomics and Transcriptomics Approaches to Understand Stylosanthes scabra, an Orphan Legume from the Brazilian Caatinga.</title>
        <authorList>
            <person name="Ferreira-Neto J.R.C."/>
            <person name="da Silva M.D."/>
            <person name="Binneck E."/>
            <person name="de Melo N.F."/>
            <person name="da Silva R.H."/>
            <person name="de Melo A.L.T.M."/>
            <person name="Pandolfi V."/>
            <person name="Bustamante F.O."/>
            <person name="Brasileiro-Vidal A.C."/>
            <person name="Benko-Iseppon A.M."/>
        </authorList>
    </citation>
    <scope>NUCLEOTIDE SEQUENCE [LARGE SCALE GENOMIC DNA]</scope>
    <source>
        <tissue evidence="7">Leaves</tissue>
    </source>
</reference>
<dbReference type="PANTHER" id="PTHR31945:SF15">
    <property type="entry name" value="TRANSCRIPTION FACTOR BHLH61-RELATED"/>
    <property type="match status" value="1"/>
</dbReference>
<dbReference type="InterPro" id="IPR054502">
    <property type="entry name" value="bHLH-TF_ACT-like_plant"/>
</dbReference>
<feature type="region of interest" description="Disordered" evidence="5">
    <location>
        <begin position="46"/>
        <end position="79"/>
    </location>
</feature>
<organism evidence="7 8">
    <name type="scientific">Stylosanthes scabra</name>
    <dbReference type="NCBI Taxonomy" id="79078"/>
    <lineage>
        <taxon>Eukaryota</taxon>
        <taxon>Viridiplantae</taxon>
        <taxon>Streptophyta</taxon>
        <taxon>Embryophyta</taxon>
        <taxon>Tracheophyta</taxon>
        <taxon>Spermatophyta</taxon>
        <taxon>Magnoliopsida</taxon>
        <taxon>eudicotyledons</taxon>
        <taxon>Gunneridae</taxon>
        <taxon>Pentapetalae</taxon>
        <taxon>rosids</taxon>
        <taxon>fabids</taxon>
        <taxon>Fabales</taxon>
        <taxon>Fabaceae</taxon>
        <taxon>Papilionoideae</taxon>
        <taxon>50 kb inversion clade</taxon>
        <taxon>dalbergioids sensu lato</taxon>
        <taxon>Dalbergieae</taxon>
        <taxon>Pterocarpus clade</taxon>
        <taxon>Stylosanthes</taxon>
    </lineage>
</organism>
<dbReference type="Pfam" id="PF00010">
    <property type="entry name" value="HLH"/>
    <property type="match status" value="1"/>
</dbReference>
<keyword evidence="8" id="KW-1185">Reference proteome</keyword>
<dbReference type="SUPFAM" id="SSF47459">
    <property type="entry name" value="HLH, helix-loop-helix DNA-binding domain"/>
    <property type="match status" value="1"/>
</dbReference>
<protein>
    <recommendedName>
        <fullName evidence="6">BHLH domain-containing protein</fullName>
    </recommendedName>
</protein>
<proteinExistence type="predicted"/>
<dbReference type="InterPro" id="IPR011598">
    <property type="entry name" value="bHLH_dom"/>
</dbReference>
<feature type="compositionally biased region" description="Low complexity" evidence="5">
    <location>
        <begin position="46"/>
        <end position="55"/>
    </location>
</feature>
<sequence length="366" mass="41039">MELSQLGFLEELMLAPRKDTWTSTTTNDLFSAASPWNYDPFLETPSFPTSSSSSSFPPPPPPSAFSPLPPPPPPPDQRFILDCPFTTSFPFSDDAFTMPDLDSSYTTTKYEYEYTEYDDAPPPPPPLTHTHEDVDDDNDNNNPSLLDDEDPGFLGCKVEEQAVVDLQVNVPVVFNMGLCGVGEKKSKSKKLEGQPSKNLMAERRRRKRLNDRLSMLRSIVPKISKMDRTSILGDTIDYMKELLERINKLQEEQVEEGTSQQNLLGLSKELKPNETMVRNSPKFDVERRDNDTRISICCATKPGLLLSTVNTLEALGLEIQQCVISSFNDFSMQASCSEVAEQRDCVDPEEIKQALFRNAGYGGRCL</sequence>
<evidence type="ECO:0000259" key="6">
    <source>
        <dbReference type="PROSITE" id="PS50888"/>
    </source>
</evidence>
<evidence type="ECO:0000256" key="1">
    <source>
        <dbReference type="ARBA" id="ARBA00004123"/>
    </source>
</evidence>
<evidence type="ECO:0000313" key="7">
    <source>
        <dbReference type="EMBL" id="MED6118628.1"/>
    </source>
</evidence>
<comment type="subcellular location">
    <subcellularLocation>
        <location evidence="1">Nucleus</location>
    </subcellularLocation>
</comment>
<feature type="region of interest" description="Disordered" evidence="5">
    <location>
        <begin position="115"/>
        <end position="145"/>
    </location>
</feature>